<name>A0A0K1Q253_9BACT</name>
<dbReference type="STRING" id="1391654.AKJ09_06123"/>
<keyword evidence="1" id="KW-0732">Signal</keyword>
<dbReference type="SUPFAM" id="SSF50969">
    <property type="entry name" value="YVTN repeat-like/Quinoprotein amine dehydrogenase"/>
    <property type="match status" value="1"/>
</dbReference>
<dbReference type="Proteomes" id="UP000064967">
    <property type="component" value="Chromosome"/>
</dbReference>
<dbReference type="InterPro" id="IPR011044">
    <property type="entry name" value="Quino_amine_DH_bsu"/>
</dbReference>
<dbReference type="AlphaFoldDB" id="A0A0K1Q253"/>
<feature type="signal peptide" evidence="1">
    <location>
        <begin position="1"/>
        <end position="19"/>
    </location>
</feature>
<dbReference type="Gene3D" id="2.130.10.10">
    <property type="entry name" value="YVTN repeat-like/Quinoprotein amine dehydrogenase"/>
    <property type="match status" value="1"/>
</dbReference>
<evidence type="ECO:0000256" key="1">
    <source>
        <dbReference type="SAM" id="SignalP"/>
    </source>
</evidence>
<dbReference type="PROSITE" id="PS51257">
    <property type="entry name" value="PROKAR_LIPOPROTEIN"/>
    <property type="match status" value="1"/>
</dbReference>
<evidence type="ECO:0000313" key="2">
    <source>
        <dbReference type="EMBL" id="AKU99459.1"/>
    </source>
</evidence>
<dbReference type="InterPro" id="IPR015943">
    <property type="entry name" value="WD40/YVTN_repeat-like_dom_sf"/>
</dbReference>
<organism evidence="2 3">
    <name type="scientific">Labilithrix luteola</name>
    <dbReference type="NCBI Taxonomy" id="1391654"/>
    <lineage>
        <taxon>Bacteria</taxon>
        <taxon>Pseudomonadati</taxon>
        <taxon>Myxococcota</taxon>
        <taxon>Polyangia</taxon>
        <taxon>Polyangiales</taxon>
        <taxon>Labilitrichaceae</taxon>
        <taxon>Labilithrix</taxon>
    </lineage>
</organism>
<feature type="chain" id="PRO_5005466987" evidence="1">
    <location>
        <begin position="20"/>
        <end position="1060"/>
    </location>
</feature>
<gene>
    <name evidence="2" type="ORF">AKJ09_06123</name>
</gene>
<proteinExistence type="predicted"/>
<reference evidence="2 3" key="1">
    <citation type="submission" date="2015-08" db="EMBL/GenBank/DDBJ databases">
        <authorList>
            <person name="Babu N.S."/>
            <person name="Beckwith C.J."/>
            <person name="Beseler K.G."/>
            <person name="Brison A."/>
            <person name="Carone J.V."/>
            <person name="Caskin T.P."/>
            <person name="Diamond M."/>
            <person name="Durham M.E."/>
            <person name="Foxe J.M."/>
            <person name="Go M."/>
            <person name="Henderson B.A."/>
            <person name="Jones I.B."/>
            <person name="McGettigan J.A."/>
            <person name="Micheletti S.J."/>
            <person name="Nasrallah M.E."/>
            <person name="Ortiz D."/>
            <person name="Piller C.R."/>
            <person name="Privatt S.R."/>
            <person name="Schneider S.L."/>
            <person name="Sharp S."/>
            <person name="Smith T.C."/>
            <person name="Stanton J.D."/>
            <person name="Ullery H.E."/>
            <person name="Wilson R.J."/>
            <person name="Serrano M.G."/>
            <person name="Buck G."/>
            <person name="Lee V."/>
            <person name="Wang Y."/>
            <person name="Carvalho R."/>
            <person name="Voegtly L."/>
            <person name="Shi R."/>
            <person name="Duckworth R."/>
            <person name="Johnson A."/>
            <person name="Loviza R."/>
            <person name="Walstead R."/>
            <person name="Shah Z."/>
            <person name="Kiflezghi M."/>
            <person name="Wade K."/>
            <person name="Ball S.L."/>
            <person name="Bradley K.W."/>
            <person name="Asai D.J."/>
            <person name="Bowman C.A."/>
            <person name="Russell D.A."/>
            <person name="Pope W.H."/>
            <person name="Jacobs-Sera D."/>
            <person name="Hendrix R.W."/>
            <person name="Hatfull G.F."/>
        </authorList>
    </citation>
    <scope>NUCLEOTIDE SEQUENCE [LARGE SCALE GENOMIC DNA]</scope>
    <source>
        <strain evidence="2 3">DSM 27648</strain>
    </source>
</reference>
<evidence type="ECO:0000313" key="3">
    <source>
        <dbReference type="Proteomes" id="UP000064967"/>
    </source>
</evidence>
<dbReference type="EMBL" id="CP012333">
    <property type="protein sequence ID" value="AKU99459.1"/>
    <property type="molecule type" value="Genomic_DNA"/>
</dbReference>
<dbReference type="KEGG" id="llu:AKJ09_06123"/>
<accession>A0A0K1Q253</accession>
<keyword evidence="3" id="KW-1185">Reference proteome</keyword>
<protein>
    <submittedName>
        <fullName evidence="2">Uncharacterized protein</fullName>
    </submittedName>
</protein>
<sequence>MMGKKLFWGLVAVTGVAFASALGACSETPTSVPQRTFDRAQKMDVVCMQVLQPDAQNPSLLVPVKPVRPLPQENCAPVPSNVDGSLFLNQLFAVVTQTARGEVAVVNLSSGEIVDQQKAIPSINFIPVGAIPTDVATTPDGQMVFVASAEVNKPAIYGIPSTSLLGDNPDFATKPAGTLAAWPVCSLPQNPGALTIVPRPNPSGVKGPADYEVVAILPGSRLDSAKVVTIDPKPFLRGADAFQSIAAAGLGTLEPGDTIAPGSLAPCPITSAIELVGASNLPSSFVTGPNWPDGVPYVDGGVDLTCQRPLPAASCGQAVPCCESTPTVELPFEGGIPNAAAPDGGAPDSGAACQPVTPTPPANVTLNVGSLDPPRLVAVARNDQVLYVSDDTVPFIHVVDLSTVGALKEISPLLATSLLNPSRQVSVADITVSPATHDFKRYLYAVDKFDGSLIVYDVTDPLSTQRSPLTRPNPELNPFQPPDRIAFPSPVVAVAFARHDFPLSLAGNIALPDAKTGVLCNPNPNVANAITPGQPAPDFGFYYRADQNQNESLTQFTLGPTRLRGIFGFATLANGQVIAIDVDDWDAPCRRPVTIGPNPIDPEPWALAIPEPAATSTTFFDPYHVPTADPATAVSQEAYFPVSAPHRLRSSVLLNNTSSTGNHLPRFQTAPIVSTKDIPLPTTGADSDRTPRLNLLFSLDVPESQIDQAWALTYEGAIPGFDGLTANLVTADSYQSLDFSQSQGQFCAKGVEDWTQGAQRADAINAALTAPDRDLFRRLADYVTFTEDLLDSSDPYWGLQEPEEDKCWDPQYQTAQQRFDVCSQTFGAAADESELRDYPILEAFDGKLVVGRFFRPAPITLPNGSTIQAPRQIVGRDPSNVPFLKLARCCFHRQARFHVRTGGIWSAVATGTTGGPGIGFLNHMTAASDSRCVSSCDSRESLLNGRLPAVPFDAFPAPAGGNPTVISRDSALAMRNPMFSANIINPTSGTLPVRDTVFKFSTAGQFSPLFINIGSTTTSINPQSIRYIEPLGQLAVVDAASQGLVLIDLDNVTIAHAPYF</sequence>